<protein>
    <submittedName>
        <fullName evidence="2">Uncharacterized protein</fullName>
    </submittedName>
</protein>
<dbReference type="Proteomes" id="UP000811246">
    <property type="component" value="Chromosome 15"/>
</dbReference>
<evidence type="ECO:0000313" key="2">
    <source>
        <dbReference type="EMBL" id="KAG6673971.1"/>
    </source>
</evidence>
<feature type="region of interest" description="Disordered" evidence="1">
    <location>
        <begin position="93"/>
        <end position="114"/>
    </location>
</feature>
<evidence type="ECO:0000313" key="3">
    <source>
        <dbReference type="Proteomes" id="UP000811246"/>
    </source>
</evidence>
<comment type="caution">
    <text evidence="2">The sequence shown here is derived from an EMBL/GenBank/DDBJ whole genome shotgun (WGS) entry which is preliminary data.</text>
</comment>
<sequence length="114" mass="12611">MFLGFRMLETTGCASSPHLLRMNPLITSKMGLWRRNFITREYTNILADFWISSGENITHISPSMVLGGLNGISTSGKGRGICRTKSTAVQDLPGVTEWPPRTPVATMPRETTKL</sequence>
<accession>A0A922A8F9</accession>
<dbReference type="AlphaFoldDB" id="A0A922A8F9"/>
<name>A0A922A8F9_CARIL</name>
<evidence type="ECO:0000256" key="1">
    <source>
        <dbReference type="SAM" id="MobiDB-lite"/>
    </source>
</evidence>
<proteinExistence type="predicted"/>
<dbReference type="EMBL" id="CM031839">
    <property type="protein sequence ID" value="KAG6673971.1"/>
    <property type="molecule type" value="Genomic_DNA"/>
</dbReference>
<reference evidence="2" key="1">
    <citation type="submission" date="2021-01" db="EMBL/GenBank/DDBJ databases">
        <authorList>
            <person name="Lovell J.T."/>
            <person name="Bentley N."/>
            <person name="Bhattarai G."/>
            <person name="Jenkins J.W."/>
            <person name="Sreedasyam A."/>
            <person name="Alarcon Y."/>
            <person name="Bock C."/>
            <person name="Boston L."/>
            <person name="Carlson J."/>
            <person name="Cervantes K."/>
            <person name="Clermont K."/>
            <person name="Krom N."/>
            <person name="Kubenka K."/>
            <person name="Mamidi S."/>
            <person name="Mattison C."/>
            <person name="Monteros M."/>
            <person name="Pisani C."/>
            <person name="Plott C."/>
            <person name="Rajasekar S."/>
            <person name="Rhein H.S."/>
            <person name="Rohla C."/>
            <person name="Song M."/>
            <person name="Hilaire R.S."/>
            <person name="Shu S."/>
            <person name="Wells L."/>
            <person name="Wang X."/>
            <person name="Webber J."/>
            <person name="Heerema R.J."/>
            <person name="Klein P."/>
            <person name="Conner P."/>
            <person name="Grauke L."/>
            <person name="Grimwood J."/>
            <person name="Schmutz J."/>
            <person name="Randall J.J."/>
        </authorList>
    </citation>
    <scope>NUCLEOTIDE SEQUENCE</scope>
    <source>
        <tissue evidence="2">Leaf</tissue>
    </source>
</reference>
<organism evidence="2 3">
    <name type="scientific">Carya illinoinensis</name>
    <name type="common">Pecan</name>
    <dbReference type="NCBI Taxonomy" id="32201"/>
    <lineage>
        <taxon>Eukaryota</taxon>
        <taxon>Viridiplantae</taxon>
        <taxon>Streptophyta</taxon>
        <taxon>Embryophyta</taxon>
        <taxon>Tracheophyta</taxon>
        <taxon>Spermatophyta</taxon>
        <taxon>Magnoliopsida</taxon>
        <taxon>eudicotyledons</taxon>
        <taxon>Gunneridae</taxon>
        <taxon>Pentapetalae</taxon>
        <taxon>rosids</taxon>
        <taxon>fabids</taxon>
        <taxon>Fagales</taxon>
        <taxon>Juglandaceae</taxon>
        <taxon>Carya</taxon>
    </lineage>
</organism>
<gene>
    <name evidence="2" type="ORF">I3842_15G018600</name>
</gene>